<feature type="compositionally biased region" description="Acidic residues" evidence="3">
    <location>
        <begin position="26"/>
        <end position="38"/>
    </location>
</feature>
<feature type="compositionally biased region" description="Basic and acidic residues" evidence="3">
    <location>
        <begin position="118"/>
        <end position="130"/>
    </location>
</feature>
<feature type="region of interest" description="Disordered" evidence="3">
    <location>
        <begin position="1"/>
        <end position="130"/>
    </location>
</feature>
<feature type="region of interest" description="Disordered" evidence="3">
    <location>
        <begin position="510"/>
        <end position="532"/>
    </location>
</feature>
<dbReference type="PANTHER" id="PTHR47809:SF2">
    <property type="entry name" value="DNA-BINDING BROMODOMAIN-CONTAINING PROTEIN"/>
    <property type="match status" value="1"/>
</dbReference>
<dbReference type="EMBL" id="AC140550">
    <property type="protein sequence ID" value="ABE79573.2"/>
    <property type="molecule type" value="Genomic_DNA"/>
</dbReference>
<dbReference type="PRINTS" id="PR00503">
    <property type="entry name" value="BROMODOMAIN"/>
</dbReference>
<dbReference type="PROSITE" id="PS50014">
    <property type="entry name" value="BROMODOMAIN_2"/>
    <property type="match status" value="1"/>
</dbReference>
<feature type="region of interest" description="Disordered" evidence="3">
    <location>
        <begin position="304"/>
        <end position="338"/>
    </location>
</feature>
<feature type="compositionally biased region" description="Polar residues" evidence="3">
    <location>
        <begin position="15"/>
        <end position="25"/>
    </location>
</feature>
<keyword evidence="1 2" id="KW-0103">Bromodomain</keyword>
<accession>Q1SKV9</accession>
<feature type="compositionally biased region" description="Low complexity" evidence="3">
    <location>
        <begin position="511"/>
        <end position="521"/>
    </location>
</feature>
<name>Q1SKV9_MEDTR</name>
<feature type="compositionally biased region" description="Polar residues" evidence="3">
    <location>
        <begin position="93"/>
        <end position="104"/>
    </location>
</feature>
<dbReference type="AlphaFoldDB" id="Q1SKV9"/>
<dbReference type="InterPro" id="IPR001487">
    <property type="entry name" value="Bromodomain"/>
</dbReference>
<dbReference type="CDD" id="cd05494">
    <property type="entry name" value="Bromodomain_1"/>
    <property type="match status" value="1"/>
</dbReference>
<dbReference type="OMA" id="QHDMEGN"/>
<feature type="domain" description="Bromo" evidence="4">
    <location>
        <begin position="207"/>
        <end position="280"/>
    </location>
</feature>
<feature type="compositionally biased region" description="Basic residues" evidence="3">
    <location>
        <begin position="1"/>
        <end position="12"/>
    </location>
</feature>
<feature type="compositionally biased region" description="Acidic residues" evidence="3">
    <location>
        <begin position="455"/>
        <end position="472"/>
    </location>
</feature>
<gene>
    <name evidence="5" type="ORF">MtrDRAFT_AC140550g39v2</name>
</gene>
<dbReference type="InterPro" id="IPR036427">
    <property type="entry name" value="Bromodomain-like_sf"/>
</dbReference>
<dbReference type="PANTHER" id="PTHR47809">
    <property type="entry name" value="DNA-BINDING BROMODOMAIN-CONTAINING PROTEIN"/>
    <property type="match status" value="1"/>
</dbReference>
<reference evidence="5" key="1">
    <citation type="submission" date="2006-03" db="EMBL/GenBank/DDBJ databases">
        <authorList>
            <person name="Shaull S."/>
            <person name="Lin S."/>
            <person name="Dixon R."/>
            <person name="May G."/>
            <person name="Sumner L."/>
            <person name="Gonzales B."/>
            <person name="Cook D."/>
            <person name="Kim D."/>
            <person name="Roe B.A."/>
        </authorList>
    </citation>
    <scope>NUCLEOTIDE SEQUENCE</scope>
</reference>
<proteinExistence type="predicted"/>
<reference evidence="5" key="2">
    <citation type="submission" date="2007-04" db="EMBL/GenBank/DDBJ databases">
        <authorList>
            <consortium name="The International Medicago Genome Annotation Group"/>
        </authorList>
    </citation>
    <scope>NUCLEOTIDE SEQUENCE</scope>
</reference>
<dbReference type="Gene3D" id="1.20.920.10">
    <property type="entry name" value="Bromodomain-like"/>
    <property type="match status" value="1"/>
</dbReference>
<dbReference type="SUPFAM" id="SSF47370">
    <property type="entry name" value="Bromodomain"/>
    <property type="match status" value="1"/>
</dbReference>
<evidence type="ECO:0000256" key="1">
    <source>
        <dbReference type="ARBA" id="ARBA00023117"/>
    </source>
</evidence>
<evidence type="ECO:0000259" key="4">
    <source>
        <dbReference type="PROSITE" id="PS50014"/>
    </source>
</evidence>
<feature type="compositionally biased region" description="Basic and acidic residues" evidence="3">
    <location>
        <begin position="377"/>
        <end position="386"/>
    </location>
</feature>
<feature type="compositionally biased region" description="Basic residues" evidence="3">
    <location>
        <begin position="80"/>
        <end position="90"/>
    </location>
</feature>
<feature type="compositionally biased region" description="Basic and acidic residues" evidence="3">
    <location>
        <begin position="417"/>
        <end position="426"/>
    </location>
</feature>
<evidence type="ECO:0000313" key="5">
    <source>
        <dbReference type="EMBL" id="ABE79573.2"/>
    </source>
</evidence>
<feature type="compositionally biased region" description="Polar residues" evidence="3">
    <location>
        <begin position="56"/>
        <end position="70"/>
    </location>
</feature>
<dbReference type="SMART" id="SM00297">
    <property type="entry name" value="BROMO"/>
    <property type="match status" value="1"/>
</dbReference>
<evidence type="ECO:0000256" key="2">
    <source>
        <dbReference type="PROSITE-ProRule" id="PRU00035"/>
    </source>
</evidence>
<organism evidence="5">
    <name type="scientific">Medicago truncatula</name>
    <name type="common">Barrel medic</name>
    <name type="synonym">Medicago tribuloides</name>
    <dbReference type="NCBI Taxonomy" id="3880"/>
    <lineage>
        <taxon>Eukaryota</taxon>
        <taxon>Viridiplantae</taxon>
        <taxon>Streptophyta</taxon>
        <taxon>Embryophyta</taxon>
        <taxon>Tracheophyta</taxon>
        <taxon>Spermatophyta</taxon>
        <taxon>Magnoliopsida</taxon>
        <taxon>eudicotyledons</taxon>
        <taxon>Gunneridae</taxon>
        <taxon>Pentapetalae</taxon>
        <taxon>rosids</taxon>
        <taxon>fabids</taxon>
        <taxon>Fabales</taxon>
        <taxon>Fabaceae</taxon>
        <taxon>Papilionoideae</taxon>
        <taxon>50 kb inversion clade</taxon>
        <taxon>NPAAA clade</taxon>
        <taxon>Hologalegina</taxon>
        <taxon>IRL clade</taxon>
        <taxon>Trifolieae</taxon>
        <taxon>Medicago</taxon>
    </lineage>
</organism>
<dbReference type="Pfam" id="PF00439">
    <property type="entry name" value="Bromodomain"/>
    <property type="match status" value="1"/>
</dbReference>
<sequence>MKRKRGHKKGRPKGNTNPVSVTLTNEQEEEEEEEEETSAFDVGSKEDNNSGMEVDTPSSTGTDQHSNLANINPDGSIRKPVGRVKVKLKTSKMLDSQPNSSDAPSQSDTDKSSQQQHGLERHGVNADRIEDSVTSFPDLKYGASYKKAGSIKIKSSKVLGLNADQTSKPLPISSEIIHPKERKMPPLNPRYNKHELDTSLMIIRKVMKMDAAEPFNVPVNPEALGIPDYFDIIDTPMDFGTICSNLEKNDKYMNSEDVYNDVRYIWENCYKYNNKGDYIVDLMKRVKKNFMKYWAAAGLYSEQPKGSTGTERTTEDIALSGDGKAGKGGQLKHKKKKHGRHHKHDCLCAICVLKRRRKEREENDRIAKGNFGSGSDNHGRDFKQEESMLVESPGGEDSLSNTDELLGTDGDVDDDKGEVTKMETSEKNCSPSDGRHEVNEVDDDGMEEENHGPEDVEEDEEEDGEGENEEEIEMNRVKRRMDETLRHGGTLAEESEVGDTAALHDEYKNTQQEGQAAVVQQQKKHKEPQDKHQKAKLLESLCSENPMLSSLCGTLFPKNSQSVWSGPHSLIHQRKSARTSSIHAAIGSLMDFFLADDSMAVESLMAFTSECTIVTTIEQWHTENYTLSSLRTSPQDAKVRLRATAPYVLRAAAPASGNIQICHCIVAVIDLLKYQLVPS</sequence>
<dbReference type="InterPro" id="IPR018359">
    <property type="entry name" value="Bromodomain_CS"/>
</dbReference>
<feature type="region of interest" description="Disordered" evidence="3">
    <location>
        <begin position="359"/>
        <end position="474"/>
    </location>
</feature>
<evidence type="ECO:0000256" key="3">
    <source>
        <dbReference type="SAM" id="MobiDB-lite"/>
    </source>
</evidence>
<protein>
    <submittedName>
        <fullName evidence="5">Bromodomain</fullName>
    </submittedName>
</protein>
<dbReference type="PROSITE" id="PS00633">
    <property type="entry name" value="BROMODOMAIN_1"/>
    <property type="match status" value="1"/>
</dbReference>